<protein>
    <submittedName>
        <fullName evidence="3">T9SS type A sorting domain-containing protein</fullName>
    </submittedName>
</protein>
<keyword evidence="4" id="KW-1185">Reference proteome</keyword>
<evidence type="ECO:0000256" key="1">
    <source>
        <dbReference type="ARBA" id="ARBA00022729"/>
    </source>
</evidence>
<accession>A0A937FXW4</accession>
<name>A0A937FXW4_9BACT</name>
<dbReference type="EMBL" id="JAEUGD010000058">
    <property type="protein sequence ID" value="MBL6448064.1"/>
    <property type="molecule type" value="Genomic_DNA"/>
</dbReference>
<keyword evidence="1" id="KW-0732">Signal</keyword>
<dbReference type="PANTHER" id="PTHR36220">
    <property type="entry name" value="UNNAMED PRODUCT"/>
    <property type="match status" value="1"/>
</dbReference>
<dbReference type="InterPro" id="IPR028994">
    <property type="entry name" value="Integrin_alpha_N"/>
</dbReference>
<reference evidence="3" key="1">
    <citation type="submission" date="2021-01" db="EMBL/GenBank/DDBJ databases">
        <title>Fulvivirga kasyanovii gen. nov., sp nov., a novel member of the phylum Bacteroidetes isolated from seawater in a mussel farm.</title>
        <authorList>
            <person name="Zhao L.-H."/>
            <person name="Wang Z.-J."/>
        </authorList>
    </citation>
    <scope>NUCLEOTIDE SEQUENCE</scope>
    <source>
        <strain evidence="3">29W222</strain>
    </source>
</reference>
<evidence type="ECO:0000259" key="2">
    <source>
        <dbReference type="Pfam" id="PF18962"/>
    </source>
</evidence>
<feature type="domain" description="Secretion system C-terminal sorting" evidence="2">
    <location>
        <begin position="371"/>
        <end position="443"/>
    </location>
</feature>
<proteinExistence type="predicted"/>
<dbReference type="NCBIfam" id="TIGR04183">
    <property type="entry name" value="Por_Secre_tail"/>
    <property type="match status" value="1"/>
</dbReference>
<evidence type="ECO:0000313" key="3">
    <source>
        <dbReference type="EMBL" id="MBL6448064.1"/>
    </source>
</evidence>
<dbReference type="Pfam" id="PF14312">
    <property type="entry name" value="FG-GAP_2"/>
    <property type="match status" value="3"/>
</dbReference>
<dbReference type="Gene3D" id="2.120.10.80">
    <property type="entry name" value="Kelch-type beta propeller"/>
    <property type="match status" value="1"/>
</dbReference>
<dbReference type="RefSeq" id="WP_202857602.1">
    <property type="nucleotide sequence ID" value="NZ_JAEUGD010000058.1"/>
</dbReference>
<dbReference type="Proteomes" id="UP000614216">
    <property type="component" value="Unassembled WGS sequence"/>
</dbReference>
<dbReference type="InterPro" id="IPR013517">
    <property type="entry name" value="FG-GAP"/>
</dbReference>
<gene>
    <name evidence="3" type="ORF">JMN32_17230</name>
</gene>
<dbReference type="Gene3D" id="2.130.10.130">
    <property type="entry name" value="Integrin alpha, N-terminal"/>
    <property type="match status" value="1"/>
</dbReference>
<dbReference type="SUPFAM" id="SSF50965">
    <property type="entry name" value="Galactose oxidase, central domain"/>
    <property type="match status" value="1"/>
</dbReference>
<dbReference type="InterPro" id="IPR015915">
    <property type="entry name" value="Kelch-typ_b-propeller"/>
</dbReference>
<dbReference type="AlphaFoldDB" id="A0A937FXW4"/>
<dbReference type="InterPro" id="IPR011043">
    <property type="entry name" value="Gal_Oxase/kelch_b-propeller"/>
</dbReference>
<dbReference type="InterPro" id="IPR026444">
    <property type="entry name" value="Secre_tail"/>
</dbReference>
<comment type="caution">
    <text evidence="3">The sequence shown here is derived from an EMBL/GenBank/DDBJ whole genome shotgun (WGS) entry which is preliminary data.</text>
</comment>
<dbReference type="PANTHER" id="PTHR36220:SF1">
    <property type="entry name" value="GAMMA TUBULIN COMPLEX COMPONENT C-TERMINAL DOMAIN-CONTAINING PROTEIN"/>
    <property type="match status" value="1"/>
</dbReference>
<sequence>MSEKLSSENPYEDSYGYSIDVYQNIIVVGAMHDDTYGEDAGLVYVYERVDGAWGKQCELISDDINSKDQFGTDVAIFGDYIIIGANQHGDGKGAVYFFKKNGDCWEQINKFNPDNHLTLPQFGSSVSIFGNYAVIGAIGGGGMESGEVYIFQMEDSNWGFVAKILSPVESLRFGYALKIYEDFLIIGGSSSNTGYTPVFIYQLIDGKWELDGQLDSGVNNDWFGRGGVEINDSYAIVSASRDSQEGENAGAFYTYIRTGEGWQLNNKVTVKGRSSFYLGYGLALQGDNVFVGANGSVLLYQLNETGVTYMQELKSEDSEPGWFVGAISATEEILLVNGYDYYGGQNNVGTVKIFTNNVVNGISNENYELSISPNPVVNRLVINNDSSITISSITVRNELGHILLRNTNDSNQVHKVLDLHEFPSGVYYIQVVSDKFSIIKKIVKK</sequence>
<organism evidence="3 4">
    <name type="scientific">Fulvivirga marina</name>
    <dbReference type="NCBI Taxonomy" id="2494733"/>
    <lineage>
        <taxon>Bacteria</taxon>
        <taxon>Pseudomonadati</taxon>
        <taxon>Bacteroidota</taxon>
        <taxon>Cytophagia</taxon>
        <taxon>Cytophagales</taxon>
        <taxon>Fulvivirgaceae</taxon>
        <taxon>Fulvivirga</taxon>
    </lineage>
</organism>
<evidence type="ECO:0000313" key="4">
    <source>
        <dbReference type="Proteomes" id="UP000614216"/>
    </source>
</evidence>
<dbReference type="Pfam" id="PF18962">
    <property type="entry name" value="Por_Secre_tail"/>
    <property type="match status" value="1"/>
</dbReference>